<name>A0A1L3FK92_BRAJP</name>
<evidence type="ECO:0000313" key="1">
    <source>
        <dbReference type="EMBL" id="APG13746.1"/>
    </source>
</evidence>
<dbReference type="Proteomes" id="UP000181962">
    <property type="component" value="Chromosome"/>
</dbReference>
<sequence length="212" mass="24584">MAKVDYYRNALRLLFILVRGCESFSDENFPNDVGVFDGEVKLQALDFWIRYPDYLADELLAKYEATGTRRYLDTARRIFDDEEPDLRRVPMLRNYFGAYEPIDTAIAHLKARGLVTPRTKPLGKAANHRDFLVSRAAFDLVERIVAELPEFYWYESRVRLVLEMVDGRGGGALKQRQHEQKEYHETRRGDLIPTIAERVRKRLADALEAANG</sequence>
<dbReference type="EMBL" id="CP017637">
    <property type="protein sequence ID" value="APG13746.1"/>
    <property type="molecule type" value="Genomic_DNA"/>
</dbReference>
<dbReference type="OrthoDB" id="3637315at2"/>
<accession>A0A1L3FK92</accession>
<organism evidence="1 2">
    <name type="scientific">Bradyrhizobium japonicum</name>
    <dbReference type="NCBI Taxonomy" id="375"/>
    <lineage>
        <taxon>Bacteria</taxon>
        <taxon>Pseudomonadati</taxon>
        <taxon>Pseudomonadota</taxon>
        <taxon>Alphaproteobacteria</taxon>
        <taxon>Hyphomicrobiales</taxon>
        <taxon>Nitrobacteraceae</taxon>
        <taxon>Bradyrhizobium</taxon>
    </lineage>
</organism>
<protein>
    <submittedName>
        <fullName evidence="1">Uncharacterized protein</fullName>
    </submittedName>
</protein>
<reference evidence="1 2" key="1">
    <citation type="submission" date="2016-11" db="EMBL/GenBank/DDBJ databases">
        <title>Complete Genome Sequence of Bradyrhizobium sp. strain J5, an isolated from soybean nodule in Hokkaido.</title>
        <authorList>
            <person name="Kanehara K."/>
        </authorList>
    </citation>
    <scope>NUCLEOTIDE SEQUENCE [LARGE SCALE GENOMIC DNA]</scope>
    <source>
        <strain evidence="1 2">J5</strain>
    </source>
</reference>
<dbReference type="RefSeq" id="WP_071915785.1">
    <property type="nucleotide sequence ID" value="NZ_CP017637.1"/>
</dbReference>
<dbReference type="AlphaFoldDB" id="A0A1L3FK92"/>
<evidence type="ECO:0000313" key="2">
    <source>
        <dbReference type="Proteomes" id="UP000181962"/>
    </source>
</evidence>
<gene>
    <name evidence="1" type="ORF">BKD09_35855</name>
</gene>
<proteinExistence type="predicted"/>